<feature type="active site" description="Proton acceptor" evidence="16">
    <location>
        <position position="478"/>
    </location>
</feature>
<dbReference type="Gene3D" id="3.30.559.10">
    <property type="entry name" value="Chloramphenicol acetyltransferase-like domain"/>
    <property type="match status" value="1"/>
</dbReference>
<evidence type="ECO:0000256" key="15">
    <source>
        <dbReference type="ARBA" id="ARBA00048480"/>
    </source>
</evidence>
<gene>
    <name evidence="20" type="primary">CPT1B</name>
    <name evidence="20" type="ORF">g.13634</name>
</gene>
<dbReference type="PANTHER" id="PTHR22589:SF31">
    <property type="entry name" value="CARNITINE O-PALMITOYLTRANSFERASE"/>
    <property type="match status" value="1"/>
</dbReference>
<feature type="transmembrane region" description="Helical" evidence="17">
    <location>
        <begin position="101"/>
        <end position="122"/>
    </location>
</feature>
<evidence type="ECO:0000256" key="5">
    <source>
        <dbReference type="ARBA" id="ARBA00013243"/>
    </source>
</evidence>
<evidence type="ECO:0000256" key="4">
    <source>
        <dbReference type="ARBA" id="ARBA00005232"/>
    </source>
</evidence>
<evidence type="ECO:0000256" key="9">
    <source>
        <dbReference type="ARBA" id="ARBA00022832"/>
    </source>
</evidence>
<feature type="domain" description="Carnitine O-palmitoyltransferase N-terminal" evidence="19">
    <location>
        <begin position="1"/>
        <end position="47"/>
    </location>
</feature>
<keyword evidence="8 17" id="KW-0812">Transmembrane</keyword>
<evidence type="ECO:0000256" key="8">
    <source>
        <dbReference type="ARBA" id="ARBA00022692"/>
    </source>
</evidence>
<dbReference type="SUPFAM" id="SSF52777">
    <property type="entry name" value="CoA-dependent acyltransferases"/>
    <property type="match status" value="2"/>
</dbReference>
<name>A0A6G1SAI3_9ACAR</name>
<comment type="similarity">
    <text evidence="4">Belongs to the carnitine/choline acetyltransferase family.</text>
</comment>
<proteinExistence type="inferred from homology"/>
<keyword evidence="10 17" id="KW-1133">Transmembrane helix</keyword>
<evidence type="ECO:0000256" key="13">
    <source>
        <dbReference type="ARBA" id="ARBA00023136"/>
    </source>
</evidence>
<comment type="catalytic activity">
    <reaction evidence="15">
        <text>(R)-carnitine + hexadecanoyl-CoA = O-hexadecanoyl-(R)-carnitine + CoA</text>
        <dbReference type="Rhea" id="RHEA:12661"/>
        <dbReference type="ChEBI" id="CHEBI:16347"/>
        <dbReference type="ChEBI" id="CHEBI:17490"/>
        <dbReference type="ChEBI" id="CHEBI:57287"/>
        <dbReference type="ChEBI" id="CHEBI:57379"/>
        <dbReference type="EC" id="2.3.1.21"/>
    </reaction>
    <physiologicalReaction direction="left-to-right" evidence="15">
        <dbReference type="Rhea" id="RHEA:12662"/>
    </physiologicalReaction>
</comment>
<dbReference type="Pfam" id="PF16484">
    <property type="entry name" value="CPT_N"/>
    <property type="match status" value="1"/>
</dbReference>
<accession>A0A6G1SAI3</accession>
<dbReference type="Pfam" id="PF00755">
    <property type="entry name" value="Carn_acyltransf"/>
    <property type="match status" value="1"/>
</dbReference>
<keyword evidence="9" id="KW-0276">Fatty acid metabolism</keyword>
<evidence type="ECO:0000259" key="19">
    <source>
        <dbReference type="Pfam" id="PF16484"/>
    </source>
</evidence>
<comment type="subcellular location">
    <subcellularLocation>
        <location evidence="1">Membrane</location>
        <topology evidence="1">Multi-pass membrane protein</topology>
    </subcellularLocation>
    <subcellularLocation>
        <location evidence="2">Mitochondrion membrane</location>
    </subcellularLocation>
</comment>
<evidence type="ECO:0000256" key="16">
    <source>
        <dbReference type="PIRSR" id="PIRSR600542-1"/>
    </source>
</evidence>
<dbReference type="Gene3D" id="3.30.559.70">
    <property type="entry name" value="Choline/Carnitine o-acyltransferase, domain 2"/>
    <property type="match status" value="1"/>
</dbReference>
<organism evidence="20">
    <name type="scientific">Aceria tosichella</name>
    <name type="common">wheat curl mite</name>
    <dbReference type="NCBI Taxonomy" id="561515"/>
    <lineage>
        <taxon>Eukaryota</taxon>
        <taxon>Metazoa</taxon>
        <taxon>Ecdysozoa</taxon>
        <taxon>Arthropoda</taxon>
        <taxon>Chelicerata</taxon>
        <taxon>Arachnida</taxon>
        <taxon>Acari</taxon>
        <taxon>Acariformes</taxon>
        <taxon>Trombidiformes</taxon>
        <taxon>Prostigmata</taxon>
        <taxon>Eupodina</taxon>
        <taxon>Eriophyoidea</taxon>
        <taxon>Eriophyidae</taxon>
        <taxon>Eriophyinae</taxon>
        <taxon>Aceriini</taxon>
        <taxon>Aceria</taxon>
    </lineage>
</organism>
<dbReference type="InterPro" id="IPR032476">
    <property type="entry name" value="CPT_N"/>
</dbReference>
<evidence type="ECO:0000256" key="14">
    <source>
        <dbReference type="ARBA" id="ARBA00023315"/>
    </source>
</evidence>
<dbReference type="GO" id="GO:0031966">
    <property type="term" value="C:mitochondrial membrane"/>
    <property type="evidence" value="ECO:0007669"/>
    <property type="project" value="UniProtKB-SubCell"/>
</dbReference>
<dbReference type="PANTHER" id="PTHR22589">
    <property type="entry name" value="CARNITINE O-ACYLTRANSFERASE"/>
    <property type="match status" value="1"/>
</dbReference>
<keyword evidence="6" id="KW-0813">Transport</keyword>
<evidence type="ECO:0000256" key="10">
    <source>
        <dbReference type="ARBA" id="ARBA00022989"/>
    </source>
</evidence>
<dbReference type="InterPro" id="IPR039551">
    <property type="entry name" value="Cho/carn_acyl_trans"/>
</dbReference>
<dbReference type="EMBL" id="GGYP01002755">
    <property type="protein sequence ID" value="MDE47526.1"/>
    <property type="molecule type" value="Transcribed_RNA"/>
</dbReference>
<dbReference type="InterPro" id="IPR023213">
    <property type="entry name" value="CAT-like_dom_sf"/>
</dbReference>
<dbReference type="Gene3D" id="6.10.250.1760">
    <property type="match status" value="1"/>
</dbReference>
<sequence length="778" mass="90286">MAEAHQAVAFTFTYHQDHTYDISINLDALHLIWLSVVRSWKKRVARFFTHCKNGFFPSSTYFLFAIYAIIVGLRLYYNFDTFGIMQALELYPPIRNYEQPLTRTLLACFVYSIAIWLIKATFMRYYLKFLLMYKGWMYESRSTGGYSLVSKLWLINLKLLYSLSQEPQLYSYQSSLPRLPLPALSDTIERYLRSIKPLCTSDQHYEDVKKKAHEFKNGIGKKLQLYLHLKSWMSTNYVSDWWEEYVYLRARSPLMVNSNYYGIDAILVCPTDRQTSRAANLIYSSIIFRRQIDRQELKPLMIQGIVPLCSAQYERIFNTCRVPGVETDKIVHLNDSSHVAVLHLGRFYKLTFHHKGRLLQPKQIEYLLDKIVNDKDDPMDGEEYIPALTALDRASWAKIRESKLMSDPINKKSLKTIESAAFIVVLEDDDFEFDPNDHTKLDRYGQLLLHGKGHDRWYDKSLNLIVSRTGRCGFNVEHAFADAPVLAHYWECTLGYDYCHLGYDDYGRCTKGPDDFNSIGGVQRLKWRISDELHTNLLDAQKNAVKILSDVDLRLLKHDSYGKGFIKRLKVSPDAYIQMALQLAYYRDVKHLSLTYEASMTRLYREGRTETVRPVTIESADWVYSMSDPSKTVQERLKLLKIACERHTLGIQDAMCGKGVDRHLFCLYIISRYLELENDFLKEVLSEPWKLSTSQTPHNQANILDPKRFPKHISCGGGFGPVADDGYGVSYMIAGEDLLFFHVSSKKSSKETDSSRFANNISDALRDMKLMFEEAQRK</sequence>
<dbReference type="InterPro" id="IPR042231">
    <property type="entry name" value="Cho/carn_acyl_trans_2"/>
</dbReference>
<evidence type="ECO:0000256" key="3">
    <source>
        <dbReference type="ARBA" id="ARBA00005005"/>
    </source>
</evidence>
<evidence type="ECO:0000256" key="7">
    <source>
        <dbReference type="ARBA" id="ARBA00022679"/>
    </source>
</evidence>
<keyword evidence="14" id="KW-0012">Acyltransferase</keyword>
<keyword evidence="12" id="KW-0496">Mitochondrion</keyword>
<dbReference type="GO" id="GO:0009437">
    <property type="term" value="P:carnitine metabolic process"/>
    <property type="evidence" value="ECO:0007669"/>
    <property type="project" value="TreeGrafter"/>
</dbReference>
<dbReference type="InterPro" id="IPR000542">
    <property type="entry name" value="Carn_acyl_trans"/>
</dbReference>
<dbReference type="PROSITE" id="PS00439">
    <property type="entry name" value="ACYLTRANSF_C_1"/>
    <property type="match status" value="1"/>
</dbReference>
<reference evidence="20" key="1">
    <citation type="submission" date="2018-10" db="EMBL/GenBank/DDBJ databases">
        <title>Transcriptome assembly of Aceria tosichella (Wheat curl mite) Type 2.</title>
        <authorList>
            <person name="Scully E.D."/>
            <person name="Geib S.M."/>
            <person name="Palmer N.A."/>
            <person name="Gupta A.K."/>
            <person name="Sarath G."/>
            <person name="Tatineni S."/>
        </authorList>
    </citation>
    <scope>NUCLEOTIDE SEQUENCE</scope>
    <source>
        <strain evidence="20">LincolnNE</strain>
    </source>
</reference>
<comment type="pathway">
    <text evidence="3">Lipid metabolism; fatty acid beta-oxidation.</text>
</comment>
<evidence type="ECO:0000256" key="11">
    <source>
        <dbReference type="ARBA" id="ARBA00023098"/>
    </source>
</evidence>
<dbReference type="UniPathway" id="UPA00659"/>
<evidence type="ECO:0000256" key="6">
    <source>
        <dbReference type="ARBA" id="ARBA00022448"/>
    </source>
</evidence>
<dbReference type="GO" id="GO:0006635">
    <property type="term" value="P:fatty acid beta-oxidation"/>
    <property type="evidence" value="ECO:0007669"/>
    <property type="project" value="UniProtKB-UniPathway"/>
</dbReference>
<evidence type="ECO:0000256" key="17">
    <source>
        <dbReference type="SAM" id="Phobius"/>
    </source>
</evidence>
<evidence type="ECO:0000313" key="20">
    <source>
        <dbReference type="EMBL" id="MDE47526.1"/>
    </source>
</evidence>
<evidence type="ECO:0000256" key="12">
    <source>
        <dbReference type="ARBA" id="ARBA00023128"/>
    </source>
</evidence>
<keyword evidence="13 17" id="KW-0472">Membrane</keyword>
<keyword evidence="11" id="KW-0443">Lipid metabolism</keyword>
<feature type="domain" description="Choline/carnitine acyltransferase" evidence="18">
    <location>
        <begin position="179"/>
        <end position="762"/>
    </location>
</feature>
<evidence type="ECO:0000256" key="1">
    <source>
        <dbReference type="ARBA" id="ARBA00004141"/>
    </source>
</evidence>
<evidence type="ECO:0000259" key="18">
    <source>
        <dbReference type="Pfam" id="PF00755"/>
    </source>
</evidence>
<dbReference type="GO" id="GO:0004095">
    <property type="term" value="F:carnitine O-palmitoyltransferase activity"/>
    <property type="evidence" value="ECO:0007669"/>
    <property type="project" value="UniProtKB-EC"/>
</dbReference>
<feature type="transmembrane region" description="Helical" evidence="17">
    <location>
        <begin position="61"/>
        <end position="79"/>
    </location>
</feature>
<keyword evidence="7 20" id="KW-0808">Transferase</keyword>
<evidence type="ECO:0000256" key="2">
    <source>
        <dbReference type="ARBA" id="ARBA00004325"/>
    </source>
</evidence>
<dbReference type="AlphaFoldDB" id="A0A6G1SAI3"/>
<dbReference type="FunFam" id="3.30.559.70:FF:000001">
    <property type="entry name" value="Carnitine O-palmitoyltransferase 1, liver isoform"/>
    <property type="match status" value="1"/>
</dbReference>
<protein>
    <recommendedName>
        <fullName evidence="5">carnitine O-palmitoyltransferase</fullName>
        <ecNumber evidence="5">2.3.1.21</ecNumber>
    </recommendedName>
</protein>
<dbReference type="EC" id="2.3.1.21" evidence="5"/>
<dbReference type="FunFam" id="3.30.559.10:FF:000042">
    <property type="entry name" value="Carnitine Palmitoyl Transferase"/>
    <property type="match status" value="1"/>
</dbReference>